<dbReference type="GO" id="GO:0005615">
    <property type="term" value="C:extracellular space"/>
    <property type="evidence" value="ECO:0007669"/>
    <property type="project" value="InterPro"/>
</dbReference>
<dbReference type="GO" id="GO:0005509">
    <property type="term" value="F:calcium ion binding"/>
    <property type="evidence" value="ECO:0007669"/>
    <property type="project" value="InterPro"/>
</dbReference>
<dbReference type="HOGENOM" id="CLU_1060956_0_0_5"/>
<dbReference type="EMBL" id="CP000663">
    <property type="protein sequence ID" value="ABP72936.1"/>
    <property type="molecule type" value="Genomic_DNA"/>
</dbReference>
<accession>A4WZX2</accession>
<dbReference type="KEGG" id="rsq:Rsph17025_4084"/>
<geneLocation type="plasmid" evidence="1">
    <name>pRSPA02</name>
</geneLocation>
<protein>
    <submittedName>
        <fullName evidence="1">Uncharacterized protein</fullName>
    </submittedName>
</protein>
<dbReference type="Pfam" id="PF00353">
    <property type="entry name" value="HemolysinCabind"/>
    <property type="match status" value="1"/>
</dbReference>
<dbReference type="SUPFAM" id="SSF51120">
    <property type="entry name" value="beta-Roll"/>
    <property type="match status" value="1"/>
</dbReference>
<dbReference type="Gene3D" id="2.150.10.10">
    <property type="entry name" value="Serralysin-like metalloprotease, C-terminal"/>
    <property type="match status" value="1"/>
</dbReference>
<name>A4WZX2_CERS5</name>
<dbReference type="AlphaFoldDB" id="A4WZX2"/>
<dbReference type="InterPro" id="IPR018511">
    <property type="entry name" value="Hemolysin-typ_Ca-bd_CS"/>
</dbReference>
<dbReference type="BioCyc" id="RSPH349102:G1G8M-4212-MONOMER"/>
<proteinExistence type="predicted"/>
<sequence length="295" mass="31562">MANIFANVGLNMDQLDLNRIYRFGFGAEFFDNINETFNGITYTDIFAAGWSYGGEEYGSLFGGRSIGYSSVTGHITGGTVTGYIEAVLSDGYYAATWGTERASVSAVSLYKAGLTRSTTDDMAIMRSLLGGNDRFDLSNMADLVRGHGGDDTILGRGGHDRLFGGAGHDRIDGGTGADLICGGAGRDLLLGGADRARDVFLFRSVADSRPDKDHDTIRNFIPGIDDIDLRPIDARPAACDQAFTFSGSTARAWSVWCVDTGPDILVRADVTGDGRADFEILVANVDRLTASDFLL</sequence>
<gene>
    <name evidence="1" type="ordered locus">Rsph17025_4084</name>
</gene>
<reference evidence="1" key="1">
    <citation type="submission" date="2007-04" db="EMBL/GenBank/DDBJ databases">
        <title>Complete sequence of plasmid pRSPA02 of Rhodobacter sphaeroides ATCC 17025.</title>
        <authorList>
            <consortium name="US DOE Joint Genome Institute"/>
            <person name="Copeland A."/>
            <person name="Lucas S."/>
            <person name="Lapidus A."/>
            <person name="Barry K."/>
            <person name="Detter J.C."/>
            <person name="Glavina del Rio T."/>
            <person name="Hammon N."/>
            <person name="Israni S."/>
            <person name="Dalin E."/>
            <person name="Tice H."/>
            <person name="Pitluck S."/>
            <person name="Chertkov O."/>
            <person name="Brettin T."/>
            <person name="Bruce D."/>
            <person name="Han C."/>
            <person name="Schmutz J."/>
            <person name="Larimer F."/>
            <person name="Land M."/>
            <person name="Hauser L."/>
            <person name="Kyrpides N."/>
            <person name="Kim E."/>
            <person name="Richardson P."/>
            <person name="Mackenzie C."/>
            <person name="Choudhary M."/>
            <person name="Donohue T.J."/>
            <person name="Kaplan S."/>
        </authorList>
    </citation>
    <scope>NUCLEOTIDE SEQUENCE [LARGE SCALE GENOMIC DNA]</scope>
    <source>
        <strain evidence="1">ATCC 17025</strain>
        <plasmid evidence="1">pRSPA02</plasmid>
    </source>
</reference>
<dbReference type="PROSITE" id="PS00330">
    <property type="entry name" value="HEMOLYSIN_CALCIUM"/>
    <property type="match status" value="3"/>
</dbReference>
<organism evidence="1">
    <name type="scientific">Cereibacter sphaeroides (strain ATCC 17025 / ATH 2.4.3)</name>
    <name type="common">Rhodobacter sphaeroides</name>
    <dbReference type="NCBI Taxonomy" id="349102"/>
    <lineage>
        <taxon>Bacteria</taxon>
        <taxon>Pseudomonadati</taxon>
        <taxon>Pseudomonadota</taxon>
        <taxon>Alphaproteobacteria</taxon>
        <taxon>Rhodobacterales</taxon>
        <taxon>Paracoccaceae</taxon>
        <taxon>Cereibacter</taxon>
    </lineage>
</organism>
<keyword evidence="1" id="KW-0614">Plasmid</keyword>
<dbReference type="InterPro" id="IPR011049">
    <property type="entry name" value="Serralysin-like_metalloprot_C"/>
</dbReference>
<dbReference type="PRINTS" id="PR00313">
    <property type="entry name" value="CABNDNGRPT"/>
</dbReference>
<dbReference type="InterPro" id="IPR001343">
    <property type="entry name" value="Hemolysn_Ca-bd"/>
</dbReference>
<evidence type="ECO:0000313" key="1">
    <source>
        <dbReference type="EMBL" id="ABP72936.1"/>
    </source>
</evidence>